<dbReference type="Gene3D" id="2.30.30.100">
    <property type="match status" value="1"/>
</dbReference>
<sequence length="57" mass="7080">NQIFRFFTNKTVVQIWLYDKPDRRIEGIILERKMKKHKTPELFRFSCTILIKYYISL</sequence>
<name>A0A0L7M489_PLAF4</name>
<dbReference type="Proteomes" id="UP000054282">
    <property type="component" value="Unassembled WGS sequence"/>
</dbReference>
<evidence type="ECO:0000313" key="2">
    <source>
        <dbReference type="Proteomes" id="UP000054282"/>
    </source>
</evidence>
<feature type="non-terminal residue" evidence="1">
    <location>
        <position position="1"/>
    </location>
</feature>
<protein>
    <submittedName>
        <fullName evidence="1">Uncharacterized protein</fullName>
    </submittedName>
</protein>
<accession>A0A0L7M489</accession>
<proteinExistence type="predicted"/>
<reference evidence="2" key="1">
    <citation type="submission" date="2006-09" db="EMBL/GenBank/DDBJ databases">
        <title>Annotation of Plasmodium falciparum Dd2.</title>
        <authorList>
            <consortium name="The Broad Institute Genome Sequencing Platform"/>
            <person name="Volkman S.K."/>
            <person name="Neafsey D.E."/>
            <person name="Dash A.P."/>
            <person name="Chitnis C.E."/>
            <person name="Hartl D.L."/>
            <person name="Young S.K."/>
            <person name="Zeng Q."/>
            <person name="Koehrsen M."/>
            <person name="Alvarado L."/>
            <person name="Berlin A."/>
            <person name="Borenstein D."/>
            <person name="Chapman S.B."/>
            <person name="Chen Z."/>
            <person name="Engels R."/>
            <person name="Freedman E."/>
            <person name="Gellesch M."/>
            <person name="Goldberg J."/>
            <person name="Griggs A."/>
            <person name="Gujja S."/>
            <person name="Heilman E.R."/>
            <person name="Heiman D.I."/>
            <person name="Howarth C."/>
            <person name="Jen D."/>
            <person name="Larson L."/>
            <person name="Mehta T."/>
            <person name="Neiman D."/>
            <person name="Park D."/>
            <person name="Pearson M."/>
            <person name="Roberts A."/>
            <person name="Saif S."/>
            <person name="Shea T."/>
            <person name="Shenoy N."/>
            <person name="Sisk P."/>
            <person name="Stolte C."/>
            <person name="Sykes S."/>
            <person name="Walk T."/>
            <person name="White J."/>
            <person name="Yandava C."/>
            <person name="Haas B."/>
            <person name="Henn M.R."/>
            <person name="Nusbaum C."/>
            <person name="Birren B."/>
        </authorList>
    </citation>
    <scope>NUCLEOTIDE SEQUENCE [LARGE SCALE GENOMIC DNA]</scope>
</reference>
<dbReference type="OrthoDB" id="25620at2759"/>
<gene>
    <name evidence="1" type="ORF">PFDG_04174</name>
</gene>
<reference evidence="2" key="2">
    <citation type="submission" date="2006-09" db="EMBL/GenBank/DDBJ databases">
        <title>The genome sequence of Plasmodium falciparum Dd2.</title>
        <authorList>
            <consortium name="The Broad Institute Genome Sequencing Platform"/>
            <person name="Birren B."/>
            <person name="Lander E."/>
            <person name="Galagan J."/>
            <person name="Nusbaum C."/>
            <person name="Devon K."/>
            <person name="Henn M."/>
            <person name="Jaffe D."/>
            <person name="Butler J."/>
            <person name="Alvarez P."/>
            <person name="Gnerre S."/>
            <person name="Grabherr M."/>
            <person name="Kleber M."/>
            <person name="Mauceli E."/>
            <person name="Brockman W."/>
            <person name="MacCallum I.A."/>
            <person name="Rounsley S."/>
            <person name="Young S."/>
            <person name="LaButti K."/>
            <person name="Pushparaj V."/>
            <person name="DeCaprio D."/>
            <person name="Crawford M."/>
            <person name="Koehrsen M."/>
            <person name="Engels R."/>
            <person name="Montgomery P."/>
            <person name="Pearson M."/>
            <person name="Howarth C."/>
            <person name="Larson L."/>
            <person name="Luoma S."/>
            <person name="White J."/>
            <person name="Kodira C."/>
            <person name="Zeng Q."/>
            <person name="O'Leary S."/>
            <person name="Yandava C."/>
            <person name="Alvarado L."/>
            <person name="Wirth D."/>
            <person name="Volkman S."/>
            <person name="Hartl D."/>
        </authorList>
    </citation>
    <scope>NUCLEOTIDE SEQUENCE [LARGE SCALE GENOMIC DNA]</scope>
</reference>
<dbReference type="AlphaFoldDB" id="A0A0L7M489"/>
<organism evidence="1 2">
    <name type="scientific">Plasmodium falciparum (isolate Dd2)</name>
    <dbReference type="NCBI Taxonomy" id="57267"/>
    <lineage>
        <taxon>Eukaryota</taxon>
        <taxon>Sar</taxon>
        <taxon>Alveolata</taxon>
        <taxon>Apicomplexa</taxon>
        <taxon>Aconoidasida</taxon>
        <taxon>Haemosporida</taxon>
        <taxon>Plasmodiidae</taxon>
        <taxon>Plasmodium</taxon>
        <taxon>Plasmodium (Laverania)</taxon>
    </lineage>
</organism>
<evidence type="ECO:0000313" key="1">
    <source>
        <dbReference type="EMBL" id="KOB87697.1"/>
    </source>
</evidence>
<dbReference type="EMBL" id="DS016645">
    <property type="protein sequence ID" value="KOB87697.1"/>
    <property type="molecule type" value="Genomic_DNA"/>
</dbReference>
<dbReference type="KEGG" id="pfd:PFDG_04174"/>